<dbReference type="EMBL" id="CP054490">
    <property type="protein sequence ID" value="QKQ24454.1"/>
    <property type="molecule type" value="Genomic_DNA"/>
</dbReference>
<accession>A0A6N0HQ35</accession>
<name>A0A6N0HQ35_9GAMM</name>
<dbReference type="RefSeq" id="WP_174605891.1">
    <property type="nucleotide sequence ID" value="NZ_CP054490.1"/>
</dbReference>
<keyword evidence="2" id="KW-1185">Reference proteome</keyword>
<dbReference type="AlphaFoldDB" id="A0A6N0HQ35"/>
<evidence type="ECO:0000313" key="1">
    <source>
        <dbReference type="EMBL" id="QKQ24454.1"/>
    </source>
</evidence>
<organism evidence="1 2">
    <name type="scientific">Candidatus Ruthia endofausta</name>
    <dbReference type="NCBI Taxonomy" id="2738852"/>
    <lineage>
        <taxon>Bacteria</taxon>
        <taxon>Pseudomonadati</taxon>
        <taxon>Pseudomonadota</taxon>
        <taxon>Gammaproteobacteria</taxon>
        <taxon>Candidatus Pseudothioglobaceae</taxon>
        <taxon>Candidatus Ruthturnera</taxon>
    </lineage>
</organism>
<evidence type="ECO:0000313" key="2">
    <source>
        <dbReference type="Proteomes" id="UP000509429"/>
    </source>
</evidence>
<dbReference type="KEGG" id="reo:HUE58_04885"/>
<sequence>MKAEKLDIIESYQEFLNQEKIDYLDSNNAHRGYLTQAKEKLKFLINDKKSCIKLNISRRVWS</sequence>
<proteinExistence type="predicted"/>
<reference evidence="1 2" key="1">
    <citation type="submission" date="2020-05" db="EMBL/GenBank/DDBJ databases">
        <title>Horizontal transmission and recombination maintain forever young bacterial symbiont genomes.</title>
        <authorList>
            <person name="Russell S.L."/>
            <person name="Pepper-Tunick E."/>
            <person name="Svedberg J."/>
            <person name="Byrne A."/>
            <person name="Ruelas Castillo J."/>
            <person name="Vollmers C."/>
            <person name="Beinart R.A."/>
            <person name="Corbett-Detig R."/>
        </authorList>
    </citation>
    <scope>NUCLEOTIDE SEQUENCE [LARGE SCALE GENOMIC DNA]</scope>
    <source>
        <strain evidence="1">JDF_Ridge</strain>
    </source>
</reference>
<gene>
    <name evidence="1" type="ORF">HUE58_04885</name>
</gene>
<protein>
    <submittedName>
        <fullName evidence="1">Uncharacterized protein</fullName>
    </submittedName>
</protein>
<dbReference type="Proteomes" id="UP000509429">
    <property type="component" value="Chromosome"/>
</dbReference>